<dbReference type="InterPro" id="IPR012338">
    <property type="entry name" value="Beta-lactam/transpept-like"/>
</dbReference>
<dbReference type="PANTHER" id="PTHR30627">
    <property type="entry name" value="PEPTIDOGLYCAN D,D-TRANSPEPTIDASE"/>
    <property type="match status" value="1"/>
</dbReference>
<accession>A0A7Z7LD30</accession>
<evidence type="ECO:0000256" key="1">
    <source>
        <dbReference type="ARBA" id="ARBA00004370"/>
    </source>
</evidence>
<dbReference type="PANTHER" id="PTHR30627:SF1">
    <property type="entry name" value="PEPTIDOGLYCAN D,D-TRANSPEPTIDASE FTSI"/>
    <property type="match status" value="1"/>
</dbReference>
<evidence type="ECO:0000259" key="3">
    <source>
        <dbReference type="Pfam" id="PF00905"/>
    </source>
</evidence>
<dbReference type="KEGG" id="minf:MESINF_0358"/>
<dbReference type="GO" id="GO:0008658">
    <property type="term" value="F:penicillin binding"/>
    <property type="evidence" value="ECO:0007669"/>
    <property type="project" value="InterPro"/>
</dbReference>
<comment type="subcellular location">
    <subcellularLocation>
        <location evidence="1">Membrane</location>
    </subcellularLocation>
</comment>
<gene>
    <name evidence="4" type="ORF">MESINF_0358</name>
</gene>
<dbReference type="InterPro" id="IPR036138">
    <property type="entry name" value="PBP_dimer_sf"/>
</dbReference>
<evidence type="ECO:0000256" key="2">
    <source>
        <dbReference type="ARBA" id="ARBA00023136"/>
    </source>
</evidence>
<dbReference type="Pfam" id="PF00905">
    <property type="entry name" value="Transpeptidase"/>
    <property type="match status" value="1"/>
</dbReference>
<reference evidence="4 5" key="1">
    <citation type="submission" date="2017-01" db="EMBL/GenBank/DDBJ databases">
        <authorList>
            <person name="Erauso G."/>
        </authorList>
    </citation>
    <scope>NUCLEOTIDE SEQUENCE [LARGE SCALE GENOMIC DNA]</scope>
    <source>
        <strain evidence="4">MESINF1</strain>
    </source>
</reference>
<keyword evidence="4" id="KW-0328">Glycosyltransferase</keyword>
<dbReference type="Gene3D" id="3.40.710.10">
    <property type="entry name" value="DD-peptidase/beta-lactamase superfamily"/>
    <property type="match status" value="1"/>
</dbReference>
<dbReference type="InterPro" id="IPR001460">
    <property type="entry name" value="PCN-bd_Tpept"/>
</dbReference>
<evidence type="ECO:0000313" key="5">
    <source>
        <dbReference type="Proteomes" id="UP000250796"/>
    </source>
</evidence>
<keyword evidence="4" id="KW-0808">Transferase</keyword>
<evidence type="ECO:0000313" key="4">
    <source>
        <dbReference type="EMBL" id="SSC11807.1"/>
    </source>
</evidence>
<dbReference type="AlphaFoldDB" id="A0A7Z7LD30"/>
<dbReference type="Gene3D" id="3.90.1310.10">
    <property type="entry name" value="Penicillin-binding protein 2a (Domain 2)"/>
    <property type="match status" value="1"/>
</dbReference>
<name>A0A7Z7LD30_9BACT</name>
<proteinExistence type="predicted"/>
<dbReference type="SUPFAM" id="SSF54184">
    <property type="entry name" value="Penicillin-binding protein 2x (pbp-2x), c-terminal domain"/>
    <property type="match status" value="1"/>
</dbReference>
<keyword evidence="2" id="KW-0472">Membrane</keyword>
<dbReference type="EC" id="2.4.1.129" evidence="4"/>
<feature type="domain" description="Penicillin-binding protein transpeptidase" evidence="3">
    <location>
        <begin position="223"/>
        <end position="521"/>
    </location>
</feature>
<dbReference type="SUPFAM" id="SSF56601">
    <property type="entry name" value="beta-lactamase/transpeptidase-like"/>
    <property type="match status" value="1"/>
</dbReference>
<dbReference type="GO" id="GO:0016757">
    <property type="term" value="F:glycosyltransferase activity"/>
    <property type="evidence" value="ECO:0007669"/>
    <property type="project" value="UniProtKB-KW"/>
</dbReference>
<dbReference type="Gene3D" id="3.30.450.330">
    <property type="match status" value="1"/>
</dbReference>
<dbReference type="RefSeq" id="WP_231936805.1">
    <property type="nucleotide sequence ID" value="NZ_LS974202.1"/>
</dbReference>
<dbReference type="Proteomes" id="UP000250796">
    <property type="component" value="Chromosome MESINF"/>
</dbReference>
<sequence length="600" mass="66199">MYIILVLCVAVFAVRAGYFSLFTEPDIPVVVGINRIPSLRGSIYDSDGKLLASDSIIYEAWLDLGYLRLSTSAEQIEKVLRNIEIAFGISYKTLEENLRGTKSFMLLGTSPTNEEMMRKITPLTKRYISLEMQRERLTFKEYGLDRIIGSLDKGGVPLNGLELQYDEILSGKKDGLIRRTLTGAKREEPINGSDIYLSIDIDLQRMVYEELQKTVEKNMADGGLAILLDSKTGKVLSYAGTYNWDLGLKGIFEPGSTIKPLIYSLALTVGAINEEMTFNCDGRIQPVPGLNIIIRDVEGERHGVQTFREAIINSCNVATVQVGGKIFNTLGKNEMYAALENMGFGRLSGVDLPGETPGIFPKASVWSLISPYQFPIGQGLGVNIFQMVKALNVFPAGGQFIVPTFLKAIRNEDGFVNVPKKVDGILFSPELVAEMIPVLESVVLNGTGTLAQVDGIRIAGKTGTAQKAGPGGYNDETYYALFYGFFPVENPVYTLYIMIDTPKAGVYYGGYVAAPMFASIVKKIYKIDIEEEKYEGIYNWKMPDLTGYTLIDVSEVRKIYGIDKLIVHGAGKVMKQFPEAGHPLEDRIEVWLGVGEADGI</sequence>
<dbReference type="InterPro" id="IPR050515">
    <property type="entry name" value="Beta-lactam/transpept"/>
</dbReference>
<protein>
    <submittedName>
        <fullName evidence="4">Peptidoglycan glycosyltransferase</fullName>
        <ecNumber evidence="4">2.4.1.129</ecNumber>
    </submittedName>
</protein>
<organism evidence="4 5">
    <name type="scientific">Mesotoga infera</name>
    <dbReference type="NCBI Taxonomy" id="1236046"/>
    <lineage>
        <taxon>Bacteria</taxon>
        <taxon>Thermotogati</taxon>
        <taxon>Thermotogota</taxon>
        <taxon>Thermotogae</taxon>
        <taxon>Kosmotogales</taxon>
        <taxon>Kosmotogaceae</taxon>
        <taxon>Mesotoga</taxon>
    </lineage>
</organism>
<dbReference type="EMBL" id="LS974202">
    <property type="protein sequence ID" value="SSC11807.1"/>
    <property type="molecule type" value="Genomic_DNA"/>
</dbReference>
<dbReference type="GO" id="GO:0005886">
    <property type="term" value="C:plasma membrane"/>
    <property type="evidence" value="ECO:0007669"/>
    <property type="project" value="TreeGrafter"/>
</dbReference>
<dbReference type="SUPFAM" id="SSF56519">
    <property type="entry name" value="Penicillin binding protein dimerisation domain"/>
    <property type="match status" value="1"/>
</dbReference>
<dbReference type="GO" id="GO:0071555">
    <property type="term" value="P:cell wall organization"/>
    <property type="evidence" value="ECO:0007669"/>
    <property type="project" value="TreeGrafter"/>
</dbReference>
<keyword evidence="5" id="KW-1185">Reference proteome</keyword>